<feature type="compositionally biased region" description="Basic and acidic residues" evidence="1">
    <location>
        <begin position="144"/>
        <end position="162"/>
    </location>
</feature>
<evidence type="ECO:0000313" key="3">
    <source>
        <dbReference type="EMBL" id="KAB2810944.1"/>
    </source>
</evidence>
<dbReference type="AlphaFoldDB" id="A0A7J5DZ45"/>
<dbReference type="RefSeq" id="WP_151578501.1">
    <property type="nucleotide sequence ID" value="NZ_WBVM01000001.1"/>
</dbReference>
<keyword evidence="2" id="KW-0732">Signal</keyword>
<feature type="signal peptide" evidence="2">
    <location>
        <begin position="1"/>
        <end position="23"/>
    </location>
</feature>
<feature type="region of interest" description="Disordered" evidence="1">
    <location>
        <begin position="24"/>
        <end position="65"/>
    </location>
</feature>
<feature type="region of interest" description="Disordered" evidence="1">
    <location>
        <begin position="144"/>
        <end position="168"/>
    </location>
</feature>
<proteinExistence type="predicted"/>
<evidence type="ECO:0000256" key="1">
    <source>
        <dbReference type="SAM" id="MobiDB-lite"/>
    </source>
</evidence>
<reference evidence="3 4" key="1">
    <citation type="submission" date="2019-09" db="EMBL/GenBank/DDBJ databases">
        <title>Pimelobacter sp. isolated from Paulinella.</title>
        <authorList>
            <person name="Jeong S.E."/>
        </authorList>
    </citation>
    <scope>NUCLEOTIDE SEQUENCE [LARGE SCALE GENOMIC DNA]</scope>
    <source>
        <strain evidence="3 4">Pch-N</strain>
    </source>
</reference>
<organism evidence="3 4">
    <name type="scientific">Nocardioides simplex</name>
    <name type="common">Arthrobacter simplex</name>
    <dbReference type="NCBI Taxonomy" id="2045"/>
    <lineage>
        <taxon>Bacteria</taxon>
        <taxon>Bacillati</taxon>
        <taxon>Actinomycetota</taxon>
        <taxon>Actinomycetes</taxon>
        <taxon>Propionibacteriales</taxon>
        <taxon>Nocardioidaceae</taxon>
        <taxon>Pimelobacter</taxon>
    </lineage>
</organism>
<gene>
    <name evidence="3" type="ORF">F9L07_03110</name>
</gene>
<feature type="chain" id="PRO_5039443172" description="Lipoprotein" evidence="2">
    <location>
        <begin position="24"/>
        <end position="196"/>
    </location>
</feature>
<name>A0A7J5DZ45_NOCSI</name>
<protein>
    <recommendedName>
        <fullName evidence="5">Lipoprotein</fullName>
    </recommendedName>
</protein>
<sequence>MRKHHSALGGVALALALTLTGCSDDGTDPDATDTPTATPSETPTATPSETPTSASPTPKTPEEKAAAQLQAYLDVRDDAFRAATIEFKRLNKVATGREFLNVQQNVSGIERSGSKVTGEYVHTLGEPRQRADDQILIIDCEDRTGVERTKDGKPVPEQKDPEGNPLRNPVPIEYELILEKGQWLVTSSDVMWDEPC</sequence>
<dbReference type="EMBL" id="WBVM01000001">
    <property type="protein sequence ID" value="KAB2810944.1"/>
    <property type="molecule type" value="Genomic_DNA"/>
</dbReference>
<dbReference type="PROSITE" id="PS51257">
    <property type="entry name" value="PROKAR_LIPOPROTEIN"/>
    <property type="match status" value="1"/>
</dbReference>
<feature type="compositionally biased region" description="Low complexity" evidence="1">
    <location>
        <begin position="32"/>
        <end position="57"/>
    </location>
</feature>
<evidence type="ECO:0000313" key="4">
    <source>
        <dbReference type="Proteomes" id="UP000449906"/>
    </source>
</evidence>
<dbReference type="Proteomes" id="UP000449906">
    <property type="component" value="Unassembled WGS sequence"/>
</dbReference>
<evidence type="ECO:0008006" key="5">
    <source>
        <dbReference type="Google" id="ProtNLM"/>
    </source>
</evidence>
<comment type="caution">
    <text evidence="3">The sequence shown here is derived from an EMBL/GenBank/DDBJ whole genome shotgun (WGS) entry which is preliminary data.</text>
</comment>
<evidence type="ECO:0000256" key="2">
    <source>
        <dbReference type="SAM" id="SignalP"/>
    </source>
</evidence>
<accession>A0A7J5DZ45</accession>